<name>A0A8H7VIR7_9FUNG</name>
<feature type="region of interest" description="Disordered" evidence="1">
    <location>
        <begin position="48"/>
        <end position="88"/>
    </location>
</feature>
<evidence type="ECO:0000313" key="3">
    <source>
        <dbReference type="Proteomes" id="UP000646827"/>
    </source>
</evidence>
<dbReference type="OrthoDB" id="10381652at2759"/>
<evidence type="ECO:0000256" key="1">
    <source>
        <dbReference type="SAM" id="MobiDB-lite"/>
    </source>
</evidence>
<dbReference type="Proteomes" id="UP000646827">
    <property type="component" value="Unassembled WGS sequence"/>
</dbReference>
<protein>
    <submittedName>
        <fullName evidence="2">Uncharacterized protein</fullName>
    </submittedName>
</protein>
<evidence type="ECO:0000313" key="2">
    <source>
        <dbReference type="EMBL" id="KAG2224376.1"/>
    </source>
</evidence>
<dbReference type="EMBL" id="JAEPRB010000044">
    <property type="protein sequence ID" value="KAG2224376.1"/>
    <property type="molecule type" value="Genomic_DNA"/>
</dbReference>
<accession>A0A8H7VIR7</accession>
<organism evidence="2 3">
    <name type="scientific">Circinella minor</name>
    <dbReference type="NCBI Taxonomy" id="1195481"/>
    <lineage>
        <taxon>Eukaryota</taxon>
        <taxon>Fungi</taxon>
        <taxon>Fungi incertae sedis</taxon>
        <taxon>Mucoromycota</taxon>
        <taxon>Mucoromycotina</taxon>
        <taxon>Mucoromycetes</taxon>
        <taxon>Mucorales</taxon>
        <taxon>Lichtheimiaceae</taxon>
        <taxon>Circinella</taxon>
    </lineage>
</organism>
<feature type="compositionally biased region" description="Basic and acidic residues" evidence="1">
    <location>
        <begin position="67"/>
        <end position="88"/>
    </location>
</feature>
<keyword evidence="3" id="KW-1185">Reference proteome</keyword>
<dbReference type="AlphaFoldDB" id="A0A8H7VIR7"/>
<feature type="region of interest" description="Disordered" evidence="1">
    <location>
        <begin position="1"/>
        <end position="24"/>
    </location>
</feature>
<gene>
    <name evidence="2" type="ORF">INT45_006776</name>
</gene>
<reference evidence="2 3" key="1">
    <citation type="submission" date="2020-12" db="EMBL/GenBank/DDBJ databases">
        <title>Metabolic potential, ecology and presence of endohyphal bacteria is reflected in genomic diversity of Mucoromycotina.</title>
        <authorList>
            <person name="Muszewska A."/>
            <person name="Okrasinska A."/>
            <person name="Steczkiewicz K."/>
            <person name="Drgas O."/>
            <person name="Orlowska M."/>
            <person name="Perlinska-Lenart U."/>
            <person name="Aleksandrzak-Piekarczyk T."/>
            <person name="Szatraj K."/>
            <person name="Zielenkiewicz U."/>
            <person name="Pilsyk S."/>
            <person name="Malc E."/>
            <person name="Mieczkowski P."/>
            <person name="Kruszewska J.S."/>
            <person name="Biernat P."/>
            <person name="Pawlowska J."/>
        </authorList>
    </citation>
    <scope>NUCLEOTIDE SEQUENCE [LARGE SCALE GENOMIC DNA]</scope>
    <source>
        <strain evidence="2 3">CBS 142.35</strain>
    </source>
</reference>
<sequence>MRSSIKPTTMLRRRPAITNISRRSLHRTACTCADDDKANNLAKKHVDKIRNEEAKKKKHPSPISPETEEKLKKMEKKVEQHDKQQAKK</sequence>
<comment type="caution">
    <text evidence="2">The sequence shown here is derived from an EMBL/GenBank/DDBJ whole genome shotgun (WGS) entry which is preliminary data.</text>
</comment>
<proteinExistence type="predicted"/>